<dbReference type="Pfam" id="PF08389">
    <property type="entry name" value="Xpo1"/>
    <property type="match status" value="1"/>
</dbReference>
<evidence type="ECO:0000256" key="14">
    <source>
        <dbReference type="ARBA" id="ARBA00077871"/>
    </source>
</evidence>
<keyword evidence="11" id="KW-0539">Nucleus</keyword>
<feature type="domain" description="Importin N-terminal" evidence="15">
    <location>
        <begin position="33"/>
        <end position="100"/>
    </location>
</feature>
<comment type="subcellular location">
    <subcellularLocation>
        <location evidence="2">Cytoplasm</location>
    </subcellularLocation>
    <subcellularLocation>
        <location evidence="1">Nucleus</location>
    </subcellularLocation>
</comment>
<dbReference type="PANTHER" id="PTHR11223:SF3">
    <property type="entry name" value="EXPORTIN-5"/>
    <property type="match status" value="1"/>
</dbReference>
<dbReference type="InterPro" id="IPR016024">
    <property type="entry name" value="ARM-type_fold"/>
</dbReference>
<accession>H3CTC2</accession>
<dbReference type="Proteomes" id="UP000007303">
    <property type="component" value="Unassembled WGS sequence"/>
</dbReference>
<dbReference type="GO" id="GO:0031047">
    <property type="term" value="P:regulatory ncRNA-mediated gene silencing"/>
    <property type="evidence" value="ECO:0007669"/>
    <property type="project" value="UniProtKB-KW"/>
</dbReference>
<comment type="similarity">
    <text evidence="3">Belongs to the exportin family.</text>
</comment>
<dbReference type="InParanoid" id="H3CTC2"/>
<evidence type="ECO:0000256" key="5">
    <source>
        <dbReference type="ARBA" id="ARBA00022490"/>
    </source>
</evidence>
<dbReference type="InterPro" id="IPR013598">
    <property type="entry name" value="Exportin-1/Importin-b-like"/>
</dbReference>
<dbReference type="GeneTree" id="ENSGT00940000153408"/>
<keyword evidence="10" id="KW-0943">RNA-mediated gene silencing</keyword>
<reference evidence="16" key="2">
    <citation type="submission" date="2025-08" db="UniProtKB">
        <authorList>
            <consortium name="Ensembl"/>
        </authorList>
    </citation>
    <scope>IDENTIFICATION</scope>
</reference>
<dbReference type="GO" id="GO:0005737">
    <property type="term" value="C:cytoplasm"/>
    <property type="evidence" value="ECO:0007669"/>
    <property type="project" value="UniProtKB-SubCell"/>
</dbReference>
<dbReference type="HOGENOM" id="CLU_002828_0_0_1"/>
<keyword evidence="4" id="KW-0813">Transport</keyword>
<comment type="function">
    <text evidence="12">Mediates the nuclear export of micro-RNA precursors, which form short hairpins. Also mediates the nuclear export of synthetic short hairpin RNAs used for RNA interference. In some circumstances can also mediate the nuclear export of deacylated and aminoacylated tRNAs. Specifically recognizes dsRNAs that lack a 5'-overhang in a sequence-independent manner, have only a short 3'-overhang, and that have a double-stranded length of at least 15 base-pairs. Binding is dependent on Ran-GTP.</text>
</comment>
<evidence type="ECO:0000259" key="15">
    <source>
        <dbReference type="SMART" id="SM00913"/>
    </source>
</evidence>
<dbReference type="GO" id="GO:0042565">
    <property type="term" value="C:RNA nuclear export complex"/>
    <property type="evidence" value="ECO:0007669"/>
    <property type="project" value="TreeGrafter"/>
</dbReference>
<dbReference type="STRING" id="99883.ENSTNIP00000011506"/>
<dbReference type="OMA" id="IAKRSWG"/>
<dbReference type="GO" id="GO:0005049">
    <property type="term" value="F:nuclear export signal receptor activity"/>
    <property type="evidence" value="ECO:0007669"/>
    <property type="project" value="InterPro"/>
</dbReference>
<reference evidence="17" key="1">
    <citation type="journal article" date="2004" name="Nature">
        <title>Genome duplication in the teleost fish Tetraodon nigroviridis reveals the early vertebrate proto-karyotype.</title>
        <authorList>
            <person name="Jaillon O."/>
            <person name="Aury J.-M."/>
            <person name="Brunet F."/>
            <person name="Petit J.-L."/>
            <person name="Stange-Thomann N."/>
            <person name="Mauceli E."/>
            <person name="Bouneau L."/>
            <person name="Fischer C."/>
            <person name="Ozouf-Costaz C."/>
            <person name="Bernot A."/>
            <person name="Nicaud S."/>
            <person name="Jaffe D."/>
            <person name="Fisher S."/>
            <person name="Lutfalla G."/>
            <person name="Dossat C."/>
            <person name="Segurens B."/>
            <person name="Dasilva C."/>
            <person name="Salanoubat M."/>
            <person name="Levy M."/>
            <person name="Boudet N."/>
            <person name="Castellano S."/>
            <person name="Anthouard V."/>
            <person name="Jubin C."/>
            <person name="Castelli V."/>
            <person name="Katinka M."/>
            <person name="Vacherie B."/>
            <person name="Biemont C."/>
            <person name="Skalli Z."/>
            <person name="Cattolico L."/>
            <person name="Poulain J."/>
            <person name="De Berardinis V."/>
            <person name="Cruaud C."/>
            <person name="Duprat S."/>
            <person name="Brottier P."/>
            <person name="Coutanceau J.-P."/>
            <person name="Gouzy J."/>
            <person name="Parra G."/>
            <person name="Lardier G."/>
            <person name="Chapple C."/>
            <person name="McKernan K.J."/>
            <person name="McEwan P."/>
            <person name="Bosak S."/>
            <person name="Kellis M."/>
            <person name="Volff J.-N."/>
            <person name="Guigo R."/>
            <person name="Zody M.C."/>
            <person name="Mesirov J."/>
            <person name="Lindblad-Toh K."/>
            <person name="Birren B."/>
            <person name="Nusbaum C."/>
            <person name="Kahn D."/>
            <person name="Robinson-Rechavi M."/>
            <person name="Laudet V."/>
            <person name="Schachter V."/>
            <person name="Quetier F."/>
            <person name="Saurin W."/>
            <person name="Scarpelli C."/>
            <person name="Wincker P."/>
            <person name="Lander E.S."/>
            <person name="Weissenbach J."/>
            <person name="Roest Crollius H."/>
        </authorList>
    </citation>
    <scope>NUCLEOTIDE SEQUENCE [LARGE SCALE GENOMIC DNA]</scope>
</reference>
<dbReference type="AlphaFoldDB" id="H3CTC2"/>
<dbReference type="FunFam" id="1.25.10.10:FF:000204">
    <property type="entry name" value="Exportin 5"/>
    <property type="match status" value="1"/>
</dbReference>
<dbReference type="InterPro" id="IPR045478">
    <property type="entry name" value="Exportin-5_C"/>
</dbReference>
<evidence type="ECO:0000256" key="2">
    <source>
        <dbReference type="ARBA" id="ARBA00004496"/>
    </source>
</evidence>
<dbReference type="SMART" id="SM00913">
    <property type="entry name" value="IBN_N"/>
    <property type="match status" value="1"/>
</dbReference>
<name>H3CTC2_TETNG</name>
<protein>
    <recommendedName>
        <fullName evidence="13">Exportin-5</fullName>
    </recommendedName>
    <alternativeName>
        <fullName evidence="14">Ran-binding protein 21</fullName>
    </alternativeName>
</protein>
<evidence type="ECO:0000256" key="12">
    <source>
        <dbReference type="ARBA" id="ARBA00057045"/>
    </source>
</evidence>
<evidence type="ECO:0000256" key="3">
    <source>
        <dbReference type="ARBA" id="ARBA00009466"/>
    </source>
</evidence>
<evidence type="ECO:0000256" key="1">
    <source>
        <dbReference type="ARBA" id="ARBA00004123"/>
    </source>
</evidence>
<evidence type="ECO:0000256" key="10">
    <source>
        <dbReference type="ARBA" id="ARBA00023158"/>
    </source>
</evidence>
<dbReference type="GO" id="GO:0006405">
    <property type="term" value="P:RNA export from nucleus"/>
    <property type="evidence" value="ECO:0007669"/>
    <property type="project" value="TreeGrafter"/>
</dbReference>
<dbReference type="InterPro" id="IPR045065">
    <property type="entry name" value="XPO1/5"/>
</dbReference>
<dbReference type="Pfam" id="PF03810">
    <property type="entry name" value="IBN_N"/>
    <property type="match status" value="1"/>
</dbReference>
<evidence type="ECO:0000256" key="4">
    <source>
        <dbReference type="ARBA" id="ARBA00022448"/>
    </source>
</evidence>
<dbReference type="Pfam" id="PF19273">
    <property type="entry name" value="Exportin-5"/>
    <property type="match status" value="1"/>
</dbReference>
<evidence type="ECO:0000256" key="13">
    <source>
        <dbReference type="ARBA" id="ARBA00073518"/>
    </source>
</evidence>
<dbReference type="Ensembl" id="ENSTNIT00000011688.1">
    <property type="protein sequence ID" value="ENSTNIP00000011506.1"/>
    <property type="gene ID" value="ENSTNIG00000008658.1"/>
</dbReference>
<evidence type="ECO:0000256" key="11">
    <source>
        <dbReference type="ARBA" id="ARBA00023242"/>
    </source>
</evidence>
<dbReference type="InterPro" id="IPR011989">
    <property type="entry name" value="ARM-like"/>
</dbReference>
<evidence type="ECO:0000313" key="17">
    <source>
        <dbReference type="Proteomes" id="UP000007303"/>
    </source>
</evidence>
<evidence type="ECO:0000256" key="6">
    <source>
        <dbReference type="ARBA" id="ARBA00022555"/>
    </source>
</evidence>
<reference evidence="16" key="3">
    <citation type="submission" date="2025-09" db="UniProtKB">
        <authorList>
            <consortium name="Ensembl"/>
        </authorList>
    </citation>
    <scope>IDENTIFICATION</scope>
</reference>
<keyword evidence="8" id="KW-0653">Protein transport</keyword>
<keyword evidence="7" id="KW-0694">RNA-binding</keyword>
<evidence type="ECO:0000256" key="8">
    <source>
        <dbReference type="ARBA" id="ARBA00022927"/>
    </source>
</evidence>
<dbReference type="PANTHER" id="PTHR11223">
    <property type="entry name" value="EXPORTIN 1/5"/>
    <property type="match status" value="1"/>
</dbReference>
<dbReference type="GO" id="GO:0006611">
    <property type="term" value="P:protein export from nucleus"/>
    <property type="evidence" value="ECO:0007669"/>
    <property type="project" value="InterPro"/>
</dbReference>
<keyword evidence="5" id="KW-0963">Cytoplasm</keyword>
<sequence length="1202" mass="136765">AMADQVASFCDQLIKAVNVTMDPETSHIYRLEALKFCEEFKENNSLCLPCGLRLADKAQPAVVRHFGLQILEHVIKFRWNDMQQQDKAHLKECAMQLLLNGTLSILEEESHIKDVLSRIIVEMIKREWPQQWPDMLKEMEVLTSQGETQTELVMLILLRLAEDVIFFQTLPAQRRRDIQQKLTQNMDSIFRFMMTILRVNVEELRKLKGLPGQELQGRAFCRVAVSTLNTLAGYLDWVSLSYISSKYSEILEVLCLLLNEPELQLEAAECLVIAVRRKGKLEDRKPIMLLFEDVAIDCILSAAQAVEVVEQRYVFLKRLCQVLCALGGQLCALVGSDVKVSVPANLSKYLEALLAFTTHSSQFLKSSTLITWANLFRHETLSQEEVVVQMAVRYLRACMTNFVKAGFPSKNDSPSCAYSRVDFDSDSDFNSFFTSFRAQQGDLVRSACRIAPQEAFQIAAEWLQYQVTTPIDAGGSKCNPAQTAEGMCSSLSPSVLQWDAMTTFMDCTVWQLLKIVEEEKLPTEQSLGLLQAMLNYETNDPLIMSCVLTNISTLFPFATKREQFLPRVFYKLFKAVTFNGGQENRVSWSRTVKNVRRHACSSFIKICRDFPQFILPYFDMFYNHVKNLFESDSTLSPMENCALMESLILISNHFKDFAKEKAFLDELLSSVVAQWSSEEMKNVLCDPAAFLSYAGADQVVTEKSEGTDTAGLNRSRVAFTLLAMFAMVKRSRLPTDLEEAKAGGFVVDYTPAGAPIYRSPGAALFLSFLPNFLALIRTHNNLFLPENLARLSETFRGTHDLLDFDKKNVLGFPQQPLENCDVPVYKTDLERMQGFFTTVYEFSFQILGNAGLCLQQEFYTVEGLAQKLAGSVFVTLDHVPDHRLRLLARLFLKQMVLSCPQEYYESVLCPLLGPLFAYMLQRLNVKWQIISQRTSVNEDEEEVLCQESEVTKEMLEEYLVRLTTRELLDFVSVSCIARKVQEPAANKEELEDDEMMESEQVAPTGQGTENLTELGKCLLKHENIYMTLLNLSFTSLSWKDTSNCHRTASMVCWALLQQVVGGSLLPEAVTWLFTSVLRGLQIHGQHETCNATLSYLAMLIYDNLRPRYMELRAVMAQIPNISMEALDQYDRRLIDPNAQKVGEKRRKDQFKKLIAGTVEKALCHQFRKEVHIRNLPSLFTKLKIEKDIISSEALSLADLFYP</sequence>
<keyword evidence="17" id="KW-1185">Reference proteome</keyword>
<evidence type="ECO:0000256" key="7">
    <source>
        <dbReference type="ARBA" id="ARBA00022884"/>
    </source>
</evidence>
<dbReference type="GO" id="GO:0031267">
    <property type="term" value="F:small GTPase binding"/>
    <property type="evidence" value="ECO:0007669"/>
    <property type="project" value="InterPro"/>
</dbReference>
<dbReference type="GO" id="GO:0005634">
    <property type="term" value="C:nucleus"/>
    <property type="evidence" value="ECO:0007669"/>
    <property type="project" value="UniProtKB-SubCell"/>
</dbReference>
<proteinExistence type="inferred from homology"/>
<dbReference type="InterPro" id="IPR001494">
    <property type="entry name" value="Importin-beta_N"/>
</dbReference>
<dbReference type="SUPFAM" id="SSF48371">
    <property type="entry name" value="ARM repeat"/>
    <property type="match status" value="1"/>
</dbReference>
<keyword evidence="9" id="KW-0007">Acetylation</keyword>
<dbReference type="Gene3D" id="1.25.10.10">
    <property type="entry name" value="Leucine-rich Repeat Variant"/>
    <property type="match status" value="1"/>
</dbReference>
<dbReference type="GO" id="GO:0000049">
    <property type="term" value="F:tRNA binding"/>
    <property type="evidence" value="ECO:0007669"/>
    <property type="project" value="UniProtKB-KW"/>
</dbReference>
<keyword evidence="6" id="KW-0820">tRNA-binding</keyword>
<evidence type="ECO:0000256" key="9">
    <source>
        <dbReference type="ARBA" id="ARBA00022990"/>
    </source>
</evidence>
<evidence type="ECO:0000313" key="16">
    <source>
        <dbReference type="Ensembl" id="ENSTNIP00000011506.1"/>
    </source>
</evidence>
<organism evidence="16 17">
    <name type="scientific">Tetraodon nigroviridis</name>
    <name type="common">Spotted green pufferfish</name>
    <name type="synonym">Chelonodon nigroviridis</name>
    <dbReference type="NCBI Taxonomy" id="99883"/>
    <lineage>
        <taxon>Eukaryota</taxon>
        <taxon>Metazoa</taxon>
        <taxon>Chordata</taxon>
        <taxon>Craniata</taxon>
        <taxon>Vertebrata</taxon>
        <taxon>Euteleostomi</taxon>
        <taxon>Actinopterygii</taxon>
        <taxon>Neopterygii</taxon>
        <taxon>Teleostei</taxon>
        <taxon>Neoteleostei</taxon>
        <taxon>Acanthomorphata</taxon>
        <taxon>Eupercaria</taxon>
        <taxon>Tetraodontiformes</taxon>
        <taxon>Tetradontoidea</taxon>
        <taxon>Tetraodontidae</taxon>
        <taxon>Tetraodon</taxon>
    </lineage>
</organism>